<feature type="non-terminal residue" evidence="1">
    <location>
        <position position="281"/>
    </location>
</feature>
<reference evidence="1" key="2">
    <citation type="submission" date="2021-08" db="EMBL/GenBank/DDBJ databases">
        <authorList>
            <person name="Gostincar C."/>
            <person name="Sun X."/>
            <person name="Song Z."/>
            <person name="Gunde-Cimerman N."/>
        </authorList>
    </citation>
    <scope>NUCLEOTIDE SEQUENCE</scope>
    <source>
        <strain evidence="1">EXF-9911</strain>
    </source>
</reference>
<dbReference type="Proteomes" id="UP000779574">
    <property type="component" value="Unassembled WGS sequence"/>
</dbReference>
<dbReference type="EMBL" id="JAHFXF010000468">
    <property type="protein sequence ID" value="KAG9687215.1"/>
    <property type="molecule type" value="Genomic_DNA"/>
</dbReference>
<evidence type="ECO:0000313" key="2">
    <source>
        <dbReference type="Proteomes" id="UP000779574"/>
    </source>
</evidence>
<evidence type="ECO:0000313" key="1">
    <source>
        <dbReference type="EMBL" id="KAG9687215.1"/>
    </source>
</evidence>
<dbReference type="OrthoDB" id="3837985at2759"/>
<name>A0A9P8EDR2_AURME</name>
<reference evidence="1" key="1">
    <citation type="journal article" date="2021" name="J Fungi (Basel)">
        <title>Virulence traits and population genomics of the black yeast Aureobasidium melanogenum.</title>
        <authorList>
            <person name="Cernosa A."/>
            <person name="Sun X."/>
            <person name="Gostincar C."/>
            <person name="Fang C."/>
            <person name="Gunde-Cimerman N."/>
            <person name="Song Z."/>
        </authorList>
    </citation>
    <scope>NUCLEOTIDE SEQUENCE</scope>
    <source>
        <strain evidence="1">EXF-9911</strain>
    </source>
</reference>
<protein>
    <submittedName>
        <fullName evidence="1">Uncharacterized protein</fullName>
    </submittedName>
</protein>
<proteinExistence type="predicted"/>
<comment type="caution">
    <text evidence="1">The sequence shown here is derived from an EMBL/GenBank/DDBJ whole genome shotgun (WGS) entry which is preliminary data.</text>
</comment>
<organism evidence="1 2">
    <name type="scientific">Aureobasidium melanogenum</name>
    <name type="common">Aureobasidium pullulans var. melanogenum</name>
    <dbReference type="NCBI Taxonomy" id="46634"/>
    <lineage>
        <taxon>Eukaryota</taxon>
        <taxon>Fungi</taxon>
        <taxon>Dikarya</taxon>
        <taxon>Ascomycota</taxon>
        <taxon>Pezizomycotina</taxon>
        <taxon>Dothideomycetes</taxon>
        <taxon>Dothideomycetidae</taxon>
        <taxon>Dothideales</taxon>
        <taxon>Saccotheciaceae</taxon>
        <taxon>Aureobasidium</taxon>
    </lineage>
</organism>
<sequence length="281" mass="31461">MSSCQIRKLVADSLIFASILLTSDMSLELINADLRASFELHRSRVLQLRRNCLARLFEILEISPNTTDPEELDIVRAEEWPKNAVDRLTNAIRSSADLYALITDGTRSPLPEEERLQILTEIETTLRDRASLDTDPVALPEDFKQLCALTDSLQGPALPMTESQIPCAFSGLRTPLAPLKHPLLSPDQLKQSTGLWTLDYEASIVLDMGEVSGGAGGGSWLCWCKQDGTDDWRWRWATRGGHVQPPAVYENVKELLDRYWRTYVDAVASSYDGDIGQEELL</sequence>
<gene>
    <name evidence="1" type="ORF">KCU76_g10477</name>
</gene>
<dbReference type="AlphaFoldDB" id="A0A9P8EDR2"/>
<accession>A0A9P8EDR2</accession>